<sequence length="206" mass="22849">MYTPKNMALTDVDVQRDFVGKFGFAMLAGEDLQVTHVPLQWVTETDGLGVLIGHMARANPHWKSLQGQRCVAVFQGPHSYISPAWYAAGPAVPTWNYAAVHAYGRFVLVDETLTADILDQLMAQYEPGWQNRLSDSDMAYQHKLRKAIVAFRIELDEVQGKEKLGQHRSAADQQGVVTGLSASQHPDAAPLLSYMQQRQLGLGLDD</sequence>
<dbReference type="InterPro" id="IPR012349">
    <property type="entry name" value="Split_barrel_FMN-bd"/>
</dbReference>
<proteinExistence type="predicted"/>
<dbReference type="PANTHER" id="PTHR35802">
    <property type="entry name" value="PROTEASE SYNTHASE AND SPORULATION PROTEIN PAI 2"/>
    <property type="match status" value="1"/>
</dbReference>
<protein>
    <submittedName>
        <fullName evidence="1">FMN-binding negative transcriptional regulator</fullName>
    </submittedName>
</protein>
<dbReference type="PANTHER" id="PTHR35802:SF1">
    <property type="entry name" value="PROTEASE SYNTHASE AND SPORULATION PROTEIN PAI 2"/>
    <property type="match status" value="1"/>
</dbReference>
<dbReference type="Gene3D" id="2.30.110.10">
    <property type="entry name" value="Electron Transport, Fmn-binding Protein, Chain A"/>
    <property type="match status" value="1"/>
</dbReference>
<dbReference type="Pfam" id="PF04299">
    <property type="entry name" value="FMN_bind_2"/>
    <property type="match status" value="1"/>
</dbReference>
<accession>A0ABW1XMU4</accession>
<dbReference type="RefSeq" id="WP_254426552.1">
    <property type="nucleotide sequence ID" value="NZ_JBHSUS010000001.1"/>
</dbReference>
<name>A0ABW1XMU4_9ALTE</name>
<organism evidence="1 2">
    <name type="scientific">Pseudobowmanella zhangzhouensis</name>
    <dbReference type="NCBI Taxonomy" id="1537679"/>
    <lineage>
        <taxon>Bacteria</taxon>
        <taxon>Pseudomonadati</taxon>
        <taxon>Pseudomonadota</taxon>
        <taxon>Gammaproteobacteria</taxon>
        <taxon>Alteromonadales</taxon>
        <taxon>Alteromonadaceae</taxon>
    </lineage>
</organism>
<dbReference type="PIRSF" id="PIRSF010372">
    <property type="entry name" value="PaiB"/>
    <property type="match status" value="1"/>
</dbReference>
<dbReference type="InterPro" id="IPR007396">
    <property type="entry name" value="TR_PAI2-type"/>
</dbReference>
<keyword evidence="2" id="KW-1185">Reference proteome</keyword>
<dbReference type="SUPFAM" id="SSF50475">
    <property type="entry name" value="FMN-binding split barrel"/>
    <property type="match status" value="1"/>
</dbReference>
<gene>
    <name evidence="1" type="ORF">ACFP85_14840</name>
</gene>
<reference evidence="2" key="1">
    <citation type="journal article" date="2019" name="Int. J. Syst. Evol. Microbiol.">
        <title>The Global Catalogue of Microorganisms (GCM) 10K type strain sequencing project: providing services to taxonomists for standard genome sequencing and annotation.</title>
        <authorList>
            <consortium name="The Broad Institute Genomics Platform"/>
            <consortium name="The Broad Institute Genome Sequencing Center for Infectious Disease"/>
            <person name="Wu L."/>
            <person name="Ma J."/>
        </authorList>
    </citation>
    <scope>NUCLEOTIDE SEQUENCE [LARGE SCALE GENOMIC DNA]</scope>
    <source>
        <strain evidence="2">CGMCC 1.16031</strain>
    </source>
</reference>
<comment type="caution">
    <text evidence="1">The sequence shown here is derived from an EMBL/GenBank/DDBJ whole genome shotgun (WGS) entry which is preliminary data.</text>
</comment>
<evidence type="ECO:0000313" key="1">
    <source>
        <dbReference type="EMBL" id="MFC6441427.1"/>
    </source>
</evidence>
<dbReference type="EMBL" id="JBHSUS010000001">
    <property type="protein sequence ID" value="MFC6441427.1"/>
    <property type="molecule type" value="Genomic_DNA"/>
</dbReference>
<evidence type="ECO:0000313" key="2">
    <source>
        <dbReference type="Proteomes" id="UP001596364"/>
    </source>
</evidence>
<dbReference type="Proteomes" id="UP001596364">
    <property type="component" value="Unassembled WGS sequence"/>
</dbReference>